<evidence type="ECO:0000313" key="4">
    <source>
        <dbReference type="Proteomes" id="UP000239757"/>
    </source>
</evidence>
<feature type="compositionally biased region" description="Basic residues" evidence="1">
    <location>
        <begin position="18"/>
        <end position="29"/>
    </location>
</feature>
<dbReference type="EMBL" id="KZ663503">
    <property type="protein sequence ID" value="PPS12275.1"/>
    <property type="molecule type" value="Genomic_DNA"/>
</dbReference>
<feature type="region of interest" description="Disordered" evidence="1">
    <location>
        <begin position="1"/>
        <end position="29"/>
    </location>
</feature>
<name>A0A2P5Y9L7_GOSBA</name>
<dbReference type="Proteomes" id="UP000239757">
    <property type="component" value="Unassembled WGS sequence"/>
</dbReference>
<evidence type="ECO:0000259" key="2">
    <source>
        <dbReference type="Pfam" id="PF24847"/>
    </source>
</evidence>
<dbReference type="OrthoDB" id="1932905at2759"/>
<dbReference type="InterPro" id="IPR056139">
    <property type="entry name" value="DUF7722"/>
</dbReference>
<dbReference type="AlphaFoldDB" id="A0A2P5Y9L7"/>
<dbReference type="PANTHER" id="PTHR33513">
    <property type="entry name" value="OS06G0523300 PROTEIN"/>
    <property type="match status" value="1"/>
</dbReference>
<organism evidence="3 4">
    <name type="scientific">Gossypium barbadense</name>
    <name type="common">Sea Island cotton</name>
    <name type="synonym">Hibiscus barbadensis</name>
    <dbReference type="NCBI Taxonomy" id="3634"/>
    <lineage>
        <taxon>Eukaryota</taxon>
        <taxon>Viridiplantae</taxon>
        <taxon>Streptophyta</taxon>
        <taxon>Embryophyta</taxon>
        <taxon>Tracheophyta</taxon>
        <taxon>Spermatophyta</taxon>
        <taxon>Magnoliopsida</taxon>
        <taxon>eudicotyledons</taxon>
        <taxon>Gunneridae</taxon>
        <taxon>Pentapetalae</taxon>
        <taxon>rosids</taxon>
        <taxon>malvids</taxon>
        <taxon>Malvales</taxon>
        <taxon>Malvaceae</taxon>
        <taxon>Malvoideae</taxon>
        <taxon>Gossypium</taxon>
    </lineage>
</organism>
<gene>
    <name evidence="3" type="ORF">GOBAR_AA08352</name>
</gene>
<dbReference type="Pfam" id="PF24847">
    <property type="entry name" value="DUF7722"/>
    <property type="match status" value="1"/>
</dbReference>
<feature type="domain" description="DUF7722" evidence="2">
    <location>
        <begin position="105"/>
        <end position="150"/>
    </location>
</feature>
<evidence type="ECO:0000256" key="1">
    <source>
        <dbReference type="SAM" id="MobiDB-lite"/>
    </source>
</evidence>
<accession>A0A2P5Y9L7</accession>
<feature type="compositionally biased region" description="Polar residues" evidence="1">
    <location>
        <begin position="1"/>
        <end position="15"/>
    </location>
</feature>
<sequence length="165" mass="18886">MQNPKTELSHLSSTVKPAKPRLKPTKRKSMVSSPMVASMCAIHAILASKTHTQQKYCHLPHAGHINCPLTSVATIDMKLKSFETEMESEKQQMNGVEGFQMPLHYPRYAMKDYQNMPEWKLDRLLAEYGLSATGDLDYKRKFAMGAFLWPDDFHANQKPKAYYGY</sequence>
<reference evidence="3 4" key="1">
    <citation type="submission" date="2015-01" db="EMBL/GenBank/DDBJ databases">
        <title>Genome of allotetraploid Gossypium barbadense reveals genomic plasticity and fiber elongation in cotton evolution.</title>
        <authorList>
            <person name="Chen X."/>
            <person name="Liu X."/>
            <person name="Zhao B."/>
            <person name="Zheng H."/>
            <person name="Hu Y."/>
            <person name="Lu G."/>
            <person name="Yang C."/>
            <person name="Chen J."/>
            <person name="Shan C."/>
            <person name="Zhang L."/>
            <person name="Zhou Y."/>
            <person name="Wang L."/>
            <person name="Guo W."/>
            <person name="Bai Y."/>
            <person name="Ruan J."/>
            <person name="Shangguan X."/>
            <person name="Mao Y."/>
            <person name="Jiang J."/>
            <person name="Zhu Y."/>
            <person name="Lei J."/>
            <person name="Kang H."/>
            <person name="Chen S."/>
            <person name="He X."/>
            <person name="Wang R."/>
            <person name="Wang Y."/>
            <person name="Chen J."/>
            <person name="Wang L."/>
            <person name="Yu S."/>
            <person name="Wang B."/>
            <person name="Wei J."/>
            <person name="Song S."/>
            <person name="Lu X."/>
            <person name="Gao Z."/>
            <person name="Gu W."/>
            <person name="Deng X."/>
            <person name="Ma D."/>
            <person name="Wang S."/>
            <person name="Liang W."/>
            <person name="Fang L."/>
            <person name="Cai C."/>
            <person name="Zhu X."/>
            <person name="Zhou B."/>
            <person name="Zhang Y."/>
            <person name="Chen Z."/>
            <person name="Xu S."/>
            <person name="Zhu R."/>
            <person name="Wang S."/>
            <person name="Zhang T."/>
            <person name="Zhao G."/>
        </authorList>
    </citation>
    <scope>NUCLEOTIDE SEQUENCE [LARGE SCALE GENOMIC DNA]</scope>
    <source>
        <strain evidence="4">cv. Xinhai21</strain>
        <tissue evidence="3">Leaf</tissue>
    </source>
</reference>
<dbReference type="PANTHER" id="PTHR33513:SF45">
    <property type="entry name" value="CYTOPLASMIC TRNA 2-THIOLATION PROTEIN"/>
    <property type="match status" value="1"/>
</dbReference>
<proteinExistence type="predicted"/>
<evidence type="ECO:0000313" key="3">
    <source>
        <dbReference type="EMBL" id="PPS12275.1"/>
    </source>
</evidence>
<protein>
    <recommendedName>
        <fullName evidence="2">DUF7722 domain-containing protein</fullName>
    </recommendedName>
</protein>